<name>A0AAD6LDP9_9ROSI</name>
<dbReference type="EMBL" id="JAQIZT010000018">
    <property type="protein sequence ID" value="KAJ6958684.1"/>
    <property type="molecule type" value="Genomic_DNA"/>
</dbReference>
<reference evidence="1 2" key="1">
    <citation type="journal article" date="2023" name="Mol. Ecol. Resour.">
        <title>Chromosome-level genome assembly of a triploid poplar Populus alba 'Berolinensis'.</title>
        <authorList>
            <person name="Chen S."/>
            <person name="Yu Y."/>
            <person name="Wang X."/>
            <person name="Wang S."/>
            <person name="Zhang T."/>
            <person name="Zhou Y."/>
            <person name="He R."/>
            <person name="Meng N."/>
            <person name="Wang Y."/>
            <person name="Liu W."/>
            <person name="Liu Z."/>
            <person name="Liu J."/>
            <person name="Guo Q."/>
            <person name="Huang H."/>
            <person name="Sederoff R.R."/>
            <person name="Wang G."/>
            <person name="Qu G."/>
            <person name="Chen S."/>
        </authorList>
    </citation>
    <scope>NUCLEOTIDE SEQUENCE [LARGE SCALE GENOMIC DNA]</scope>
    <source>
        <strain evidence="1">SC-2020</strain>
    </source>
</reference>
<evidence type="ECO:0000313" key="1">
    <source>
        <dbReference type="EMBL" id="KAJ6958684.1"/>
    </source>
</evidence>
<keyword evidence="2" id="KW-1185">Reference proteome</keyword>
<dbReference type="AlphaFoldDB" id="A0AAD6LDP9"/>
<dbReference type="Proteomes" id="UP001164929">
    <property type="component" value="Chromosome 18"/>
</dbReference>
<proteinExistence type="predicted"/>
<gene>
    <name evidence="1" type="ORF">NC653_040361</name>
</gene>
<evidence type="ECO:0000313" key="2">
    <source>
        <dbReference type="Proteomes" id="UP001164929"/>
    </source>
</evidence>
<sequence length="91" mass="10284">MVTLQKRMMSEENDVVSLVVLCFGESLLYTSEIDSLIKASRRMETLGPWQADNMTVSLLPREVCNIACHYHVNSTCSAPLDMSRTAYLVRI</sequence>
<organism evidence="1 2">
    <name type="scientific">Populus alba x Populus x berolinensis</name>
    <dbReference type="NCBI Taxonomy" id="444605"/>
    <lineage>
        <taxon>Eukaryota</taxon>
        <taxon>Viridiplantae</taxon>
        <taxon>Streptophyta</taxon>
        <taxon>Embryophyta</taxon>
        <taxon>Tracheophyta</taxon>
        <taxon>Spermatophyta</taxon>
        <taxon>Magnoliopsida</taxon>
        <taxon>eudicotyledons</taxon>
        <taxon>Gunneridae</taxon>
        <taxon>Pentapetalae</taxon>
        <taxon>rosids</taxon>
        <taxon>fabids</taxon>
        <taxon>Malpighiales</taxon>
        <taxon>Salicaceae</taxon>
        <taxon>Saliceae</taxon>
        <taxon>Populus</taxon>
    </lineage>
</organism>
<accession>A0AAD6LDP9</accession>
<protein>
    <submittedName>
        <fullName evidence="1">Uncharacterized protein</fullName>
    </submittedName>
</protein>
<comment type="caution">
    <text evidence="1">The sequence shown here is derived from an EMBL/GenBank/DDBJ whole genome shotgun (WGS) entry which is preliminary data.</text>
</comment>